<evidence type="ECO:0000256" key="1">
    <source>
        <dbReference type="ARBA" id="ARBA00023015"/>
    </source>
</evidence>
<sequence>MTAREKSRRKPRQVELQIAGSEDMADDSQFLTALARGLTVLETCVKAGAPIGTGEITKETGLSLPTVSRMAYTLYQLGYLQYISRERLYVPGPRSALLSALISMRINLRTVARPLMEKLTRETDCSVGIGTLVDNQMRYLDAFEAESIIGLRLDVGMQLPVLNTAIGRAYLAGVSAETCDEICEKLRPREEAEWNDLRARIKSSLRHYRDHGYCISIGEWHKQINSVAAPISDPSTRGVYVVVAGAPAYSLPKERLREEIGPRLLALVADVKKAVGSG</sequence>
<dbReference type="KEGG" id="bcou:IC761_30090"/>
<dbReference type="SMART" id="SM00346">
    <property type="entry name" value="HTH_ICLR"/>
    <property type="match status" value="1"/>
</dbReference>
<dbReference type="InterPro" id="IPR005471">
    <property type="entry name" value="Tscrpt_reg_IclR_N"/>
</dbReference>
<dbReference type="Gene3D" id="3.30.450.40">
    <property type="match status" value="1"/>
</dbReference>
<organism evidence="6 7">
    <name type="scientific">Bradyrhizobium commune</name>
    <dbReference type="NCBI Taxonomy" id="83627"/>
    <lineage>
        <taxon>Bacteria</taxon>
        <taxon>Pseudomonadati</taxon>
        <taxon>Pseudomonadota</taxon>
        <taxon>Alphaproteobacteria</taxon>
        <taxon>Hyphomicrobiales</taxon>
        <taxon>Nitrobacteraceae</taxon>
        <taxon>Bradyrhizobium</taxon>
    </lineage>
</organism>
<gene>
    <name evidence="6" type="ORF">IC761_30090</name>
</gene>
<protein>
    <submittedName>
        <fullName evidence="6">IclR family transcriptional regulator</fullName>
    </submittedName>
</protein>
<dbReference type="GO" id="GO:0003700">
    <property type="term" value="F:DNA-binding transcription factor activity"/>
    <property type="evidence" value="ECO:0007669"/>
    <property type="project" value="TreeGrafter"/>
</dbReference>
<evidence type="ECO:0000259" key="5">
    <source>
        <dbReference type="PROSITE" id="PS51078"/>
    </source>
</evidence>
<dbReference type="InterPro" id="IPR014757">
    <property type="entry name" value="Tscrpt_reg_IclR_C"/>
</dbReference>
<dbReference type="GO" id="GO:0003677">
    <property type="term" value="F:DNA binding"/>
    <property type="evidence" value="ECO:0007669"/>
    <property type="project" value="UniProtKB-KW"/>
</dbReference>
<dbReference type="InterPro" id="IPR050707">
    <property type="entry name" value="HTH_MetabolicPath_Reg"/>
</dbReference>
<dbReference type="AlphaFoldDB" id="A0A7S9D3U0"/>
<keyword evidence="1" id="KW-0805">Transcription regulation</keyword>
<dbReference type="PROSITE" id="PS51077">
    <property type="entry name" value="HTH_ICLR"/>
    <property type="match status" value="1"/>
</dbReference>
<dbReference type="InterPro" id="IPR036390">
    <property type="entry name" value="WH_DNA-bd_sf"/>
</dbReference>
<keyword evidence="2" id="KW-0238">DNA-binding</keyword>
<dbReference type="SUPFAM" id="SSF55781">
    <property type="entry name" value="GAF domain-like"/>
    <property type="match status" value="1"/>
</dbReference>
<dbReference type="EMBL" id="CP061379">
    <property type="protein sequence ID" value="QPF90697.1"/>
    <property type="molecule type" value="Genomic_DNA"/>
</dbReference>
<evidence type="ECO:0000256" key="3">
    <source>
        <dbReference type="ARBA" id="ARBA00023163"/>
    </source>
</evidence>
<dbReference type="SUPFAM" id="SSF46785">
    <property type="entry name" value="Winged helix' DNA-binding domain"/>
    <property type="match status" value="1"/>
</dbReference>
<evidence type="ECO:0000259" key="4">
    <source>
        <dbReference type="PROSITE" id="PS51077"/>
    </source>
</evidence>
<proteinExistence type="predicted"/>
<dbReference type="Pfam" id="PF01614">
    <property type="entry name" value="IclR_C"/>
    <property type="match status" value="1"/>
</dbReference>
<dbReference type="Pfam" id="PF09339">
    <property type="entry name" value="HTH_IclR"/>
    <property type="match status" value="1"/>
</dbReference>
<dbReference type="PANTHER" id="PTHR30136">
    <property type="entry name" value="HELIX-TURN-HELIX TRANSCRIPTIONAL REGULATOR, ICLR FAMILY"/>
    <property type="match status" value="1"/>
</dbReference>
<keyword evidence="3" id="KW-0804">Transcription</keyword>
<evidence type="ECO:0000313" key="6">
    <source>
        <dbReference type="EMBL" id="QPF90697.1"/>
    </source>
</evidence>
<dbReference type="PANTHER" id="PTHR30136:SF33">
    <property type="entry name" value="TRANSCRIPTIONAL REGULATORY PROTEIN"/>
    <property type="match status" value="1"/>
</dbReference>
<dbReference type="GO" id="GO:0045892">
    <property type="term" value="P:negative regulation of DNA-templated transcription"/>
    <property type="evidence" value="ECO:0007669"/>
    <property type="project" value="TreeGrafter"/>
</dbReference>
<dbReference type="Gene3D" id="1.10.10.10">
    <property type="entry name" value="Winged helix-like DNA-binding domain superfamily/Winged helix DNA-binding domain"/>
    <property type="match status" value="1"/>
</dbReference>
<feature type="domain" description="HTH iclR-type" evidence="4">
    <location>
        <begin position="31"/>
        <end position="93"/>
    </location>
</feature>
<evidence type="ECO:0000313" key="7">
    <source>
        <dbReference type="Proteomes" id="UP000594621"/>
    </source>
</evidence>
<feature type="domain" description="IclR-ED" evidence="5">
    <location>
        <begin position="94"/>
        <end position="277"/>
    </location>
</feature>
<dbReference type="Proteomes" id="UP000594621">
    <property type="component" value="Chromosome"/>
</dbReference>
<evidence type="ECO:0000256" key="2">
    <source>
        <dbReference type="ARBA" id="ARBA00023125"/>
    </source>
</evidence>
<accession>A0A7S9D3U0</accession>
<dbReference type="InterPro" id="IPR036388">
    <property type="entry name" value="WH-like_DNA-bd_sf"/>
</dbReference>
<dbReference type="RefSeq" id="WP_195800280.1">
    <property type="nucleotide sequence ID" value="NZ_CP061379.1"/>
</dbReference>
<dbReference type="InterPro" id="IPR029016">
    <property type="entry name" value="GAF-like_dom_sf"/>
</dbReference>
<keyword evidence="7" id="KW-1185">Reference proteome</keyword>
<dbReference type="PROSITE" id="PS51078">
    <property type="entry name" value="ICLR_ED"/>
    <property type="match status" value="1"/>
</dbReference>
<reference evidence="6 7" key="1">
    <citation type="submission" date="2020-09" db="EMBL/GenBank/DDBJ databases">
        <title>Complete genomes of bradyrhizobia occurring on native shrubby legumes in Australia.</title>
        <authorList>
            <person name="Lafay B."/>
        </authorList>
    </citation>
    <scope>NUCLEOTIDE SEQUENCE [LARGE SCALE GENOMIC DNA]</scope>
    <source>
        <strain evidence="6 7">BDV5040</strain>
    </source>
</reference>
<name>A0A7S9D3U0_9BRAD</name>